<dbReference type="Proteomes" id="UP001611580">
    <property type="component" value="Unassembled WGS sequence"/>
</dbReference>
<dbReference type="EMBL" id="JBIRYI010000007">
    <property type="protein sequence ID" value="MFI2487952.1"/>
    <property type="molecule type" value="Genomic_DNA"/>
</dbReference>
<evidence type="ECO:0000256" key="2">
    <source>
        <dbReference type="ARBA" id="ARBA00006739"/>
    </source>
</evidence>
<sequence>MTSSDRVGLITVSYNSARDLERFWAGRPFGPYRWTVVDNHSSDDSRRVARRLGAQVVALGSNRGFSAANNVGVAATDCDVLIFCNPDVTVTPDGVAALADGARRHGGLVAPQLVNADGSPQENGRGLPFPTRKLRHLLRRSDPAYLRFARPGELVEVVWAMGAALAVTRSDLAALGGWDDGFFVYYEDSDLGLRAWRYGMGVRLDGDVRWRHGWGRETARGFSATAWRHELASAARFYRKHPHCLVPVGPRARALGRVDAVRTRSEARHA</sequence>
<evidence type="ECO:0000313" key="7">
    <source>
        <dbReference type="Proteomes" id="UP001611580"/>
    </source>
</evidence>
<keyword evidence="4 6" id="KW-0808">Transferase</keyword>
<gene>
    <name evidence="6" type="ORF">ACH47X_13635</name>
</gene>
<comment type="caution">
    <text evidence="6">The sequence shown here is derived from an EMBL/GenBank/DDBJ whole genome shotgun (WGS) entry which is preliminary data.</text>
</comment>
<evidence type="ECO:0000313" key="6">
    <source>
        <dbReference type="EMBL" id="MFI2487952.1"/>
    </source>
</evidence>
<organism evidence="6 7">
    <name type="scientific">Promicromonospora kroppenstedtii</name>
    <dbReference type="NCBI Taxonomy" id="440482"/>
    <lineage>
        <taxon>Bacteria</taxon>
        <taxon>Bacillati</taxon>
        <taxon>Actinomycetota</taxon>
        <taxon>Actinomycetes</taxon>
        <taxon>Micrococcales</taxon>
        <taxon>Promicromonosporaceae</taxon>
        <taxon>Promicromonospora</taxon>
    </lineage>
</organism>
<dbReference type="SUPFAM" id="SSF53448">
    <property type="entry name" value="Nucleotide-diphospho-sugar transferases"/>
    <property type="match status" value="1"/>
</dbReference>
<evidence type="ECO:0000256" key="1">
    <source>
        <dbReference type="ARBA" id="ARBA00004776"/>
    </source>
</evidence>
<dbReference type="Gene3D" id="3.90.550.10">
    <property type="entry name" value="Spore Coat Polysaccharide Biosynthesis Protein SpsA, Chain A"/>
    <property type="match status" value="1"/>
</dbReference>
<dbReference type="InterPro" id="IPR001173">
    <property type="entry name" value="Glyco_trans_2-like"/>
</dbReference>
<dbReference type="GO" id="GO:0016757">
    <property type="term" value="F:glycosyltransferase activity"/>
    <property type="evidence" value="ECO:0007669"/>
    <property type="project" value="UniProtKB-KW"/>
</dbReference>
<accession>A0ABW7XKD4</accession>
<dbReference type="InterPro" id="IPR029044">
    <property type="entry name" value="Nucleotide-diphossugar_trans"/>
</dbReference>
<feature type="domain" description="Glycosyltransferase 2-like" evidence="5">
    <location>
        <begin position="10"/>
        <end position="130"/>
    </location>
</feature>
<keyword evidence="7" id="KW-1185">Reference proteome</keyword>
<keyword evidence="3 6" id="KW-0328">Glycosyltransferase</keyword>
<name>A0ABW7XKD4_9MICO</name>
<dbReference type="PANTHER" id="PTHR43179:SF12">
    <property type="entry name" value="GALACTOFURANOSYLTRANSFERASE GLFT2"/>
    <property type="match status" value="1"/>
</dbReference>
<reference evidence="6 7" key="1">
    <citation type="submission" date="2024-10" db="EMBL/GenBank/DDBJ databases">
        <title>The Natural Products Discovery Center: Release of the First 8490 Sequenced Strains for Exploring Actinobacteria Biosynthetic Diversity.</title>
        <authorList>
            <person name="Kalkreuter E."/>
            <person name="Kautsar S.A."/>
            <person name="Yang D."/>
            <person name="Bader C.D."/>
            <person name="Teijaro C.N."/>
            <person name="Fluegel L."/>
            <person name="Davis C.M."/>
            <person name="Simpson J.R."/>
            <person name="Lauterbach L."/>
            <person name="Steele A.D."/>
            <person name="Gui C."/>
            <person name="Meng S."/>
            <person name="Li G."/>
            <person name="Viehrig K."/>
            <person name="Ye F."/>
            <person name="Su P."/>
            <person name="Kiefer A.F."/>
            <person name="Nichols A."/>
            <person name="Cepeda A.J."/>
            <person name="Yan W."/>
            <person name="Fan B."/>
            <person name="Jiang Y."/>
            <person name="Adhikari A."/>
            <person name="Zheng C.-J."/>
            <person name="Schuster L."/>
            <person name="Cowan T.M."/>
            <person name="Smanski M.J."/>
            <person name="Chevrette M.G."/>
            <person name="De Carvalho L.P.S."/>
            <person name="Shen B."/>
        </authorList>
    </citation>
    <scope>NUCLEOTIDE SEQUENCE [LARGE SCALE GENOMIC DNA]</scope>
    <source>
        <strain evidence="6 7">NPDC019481</strain>
    </source>
</reference>
<evidence type="ECO:0000256" key="4">
    <source>
        <dbReference type="ARBA" id="ARBA00022679"/>
    </source>
</evidence>
<dbReference type="PANTHER" id="PTHR43179">
    <property type="entry name" value="RHAMNOSYLTRANSFERASE WBBL"/>
    <property type="match status" value="1"/>
</dbReference>
<evidence type="ECO:0000259" key="5">
    <source>
        <dbReference type="Pfam" id="PF00535"/>
    </source>
</evidence>
<comment type="similarity">
    <text evidence="2">Belongs to the glycosyltransferase 2 family.</text>
</comment>
<protein>
    <submittedName>
        <fullName evidence="6">Glycosyltransferase</fullName>
        <ecNumber evidence="6">2.4.-.-</ecNumber>
    </submittedName>
</protein>
<dbReference type="RefSeq" id="WP_397405077.1">
    <property type="nucleotide sequence ID" value="NZ_JBIRYI010000007.1"/>
</dbReference>
<proteinExistence type="inferred from homology"/>
<dbReference type="EC" id="2.4.-.-" evidence="6"/>
<evidence type="ECO:0000256" key="3">
    <source>
        <dbReference type="ARBA" id="ARBA00022676"/>
    </source>
</evidence>
<comment type="pathway">
    <text evidence="1">Cell wall biogenesis; cell wall polysaccharide biosynthesis.</text>
</comment>
<dbReference type="Pfam" id="PF00535">
    <property type="entry name" value="Glycos_transf_2"/>
    <property type="match status" value="1"/>
</dbReference>